<evidence type="ECO:0000313" key="5">
    <source>
        <dbReference type="Proteomes" id="UP001596395"/>
    </source>
</evidence>
<dbReference type="SUPFAM" id="SSF46894">
    <property type="entry name" value="C-terminal effector domain of the bipartite response regulators"/>
    <property type="match status" value="1"/>
</dbReference>
<name>A0ABD5VMF4_9EURY</name>
<feature type="domain" description="HTH luxR-type" evidence="3">
    <location>
        <begin position="180"/>
        <end position="207"/>
    </location>
</feature>
<dbReference type="Proteomes" id="UP001596395">
    <property type="component" value="Unassembled WGS sequence"/>
</dbReference>
<organism evidence="4 5">
    <name type="scientific">Halorubellus litoreus</name>
    <dbReference type="NCBI Taxonomy" id="755308"/>
    <lineage>
        <taxon>Archaea</taxon>
        <taxon>Methanobacteriati</taxon>
        <taxon>Methanobacteriota</taxon>
        <taxon>Stenosarchaea group</taxon>
        <taxon>Halobacteria</taxon>
        <taxon>Halobacteriales</taxon>
        <taxon>Halorubellaceae</taxon>
        <taxon>Halorubellus</taxon>
    </lineage>
</organism>
<dbReference type="PANTHER" id="PTHR34236">
    <property type="entry name" value="DIMETHYL SULFOXIDE REDUCTASE TRANSCRIPTIONAL ACTIVATOR"/>
    <property type="match status" value="1"/>
</dbReference>
<dbReference type="InterPro" id="IPR007050">
    <property type="entry name" value="HTH_bacterioopsin"/>
</dbReference>
<reference evidence="4 5" key="1">
    <citation type="journal article" date="2019" name="Int. J. Syst. Evol. Microbiol.">
        <title>The Global Catalogue of Microorganisms (GCM) 10K type strain sequencing project: providing services to taxonomists for standard genome sequencing and annotation.</title>
        <authorList>
            <consortium name="The Broad Institute Genomics Platform"/>
            <consortium name="The Broad Institute Genome Sequencing Center for Infectious Disease"/>
            <person name="Wu L."/>
            <person name="Ma J."/>
        </authorList>
    </citation>
    <scope>NUCLEOTIDE SEQUENCE [LARGE SCALE GENOMIC DNA]</scope>
    <source>
        <strain evidence="4 5">GX26</strain>
    </source>
</reference>
<keyword evidence="1" id="KW-0805">Transcription regulation</keyword>
<dbReference type="AlphaFoldDB" id="A0ABD5VMF4"/>
<dbReference type="Pfam" id="PF24277">
    <property type="entry name" value="DmsR_N"/>
    <property type="match status" value="1"/>
</dbReference>
<keyword evidence="5" id="KW-1185">Reference proteome</keyword>
<proteinExistence type="predicted"/>
<evidence type="ECO:0000259" key="3">
    <source>
        <dbReference type="PROSITE" id="PS00622"/>
    </source>
</evidence>
<dbReference type="InterPro" id="IPR016032">
    <property type="entry name" value="Sig_transdc_resp-reg_C-effctor"/>
</dbReference>
<keyword evidence="2" id="KW-0804">Transcription</keyword>
<dbReference type="Gene3D" id="1.10.10.10">
    <property type="entry name" value="Winged helix-like DNA-binding domain superfamily/Winged helix DNA-binding domain"/>
    <property type="match status" value="1"/>
</dbReference>
<dbReference type="InterPro" id="IPR056433">
    <property type="entry name" value="DmsR-like_N"/>
</dbReference>
<sequence length="214" mass="22675">MNVAGVHAELAVDPADACPLDALAEDLDLRRFVPGSPTGPAQVVVAPEDDGDPAADASDVDGVRPVIEVETDAICRLDPDECPHDPCLGRGLGFLPVEPFHLRFRDGELSCHLAARDDAEVRECVSALREAGFDVSLRQLHADALPGDGSIAIVDLDELTERQREVAAYAVANDYFSLDGPTAADVAADLGISKSTLSAHIRAARQKIGDQVFD</sequence>
<gene>
    <name evidence="4" type="ORF">ACFQGB_20305</name>
</gene>
<evidence type="ECO:0000313" key="4">
    <source>
        <dbReference type="EMBL" id="MFC6955211.1"/>
    </source>
</evidence>
<comment type="caution">
    <text evidence="4">The sequence shown here is derived from an EMBL/GenBank/DDBJ whole genome shotgun (WGS) entry which is preliminary data.</text>
</comment>
<evidence type="ECO:0000256" key="2">
    <source>
        <dbReference type="ARBA" id="ARBA00023163"/>
    </source>
</evidence>
<dbReference type="RefSeq" id="WP_336352145.1">
    <property type="nucleotide sequence ID" value="NZ_JAZAQL010000005.1"/>
</dbReference>
<dbReference type="InterPro" id="IPR000792">
    <property type="entry name" value="Tscrpt_reg_LuxR_C"/>
</dbReference>
<dbReference type="PROSITE" id="PS00622">
    <property type="entry name" value="HTH_LUXR_1"/>
    <property type="match status" value="1"/>
</dbReference>
<accession>A0ABD5VMF4</accession>
<dbReference type="EMBL" id="JBHSXN010000005">
    <property type="protein sequence ID" value="MFC6955211.1"/>
    <property type="molecule type" value="Genomic_DNA"/>
</dbReference>
<protein>
    <submittedName>
        <fullName evidence="4">Helix-turn-helix domain-containing protein</fullName>
    </submittedName>
</protein>
<evidence type="ECO:0000256" key="1">
    <source>
        <dbReference type="ARBA" id="ARBA00023015"/>
    </source>
</evidence>
<dbReference type="PANTHER" id="PTHR34236:SF1">
    <property type="entry name" value="DIMETHYL SULFOXIDE REDUCTASE TRANSCRIPTIONAL ACTIVATOR"/>
    <property type="match status" value="1"/>
</dbReference>
<dbReference type="InterPro" id="IPR036388">
    <property type="entry name" value="WH-like_DNA-bd_sf"/>
</dbReference>
<dbReference type="Pfam" id="PF04967">
    <property type="entry name" value="HTH_10"/>
    <property type="match status" value="1"/>
</dbReference>